<gene>
    <name evidence="9" type="primary">LOC110783964</name>
</gene>
<dbReference type="InterPro" id="IPR056535">
    <property type="entry name" value="TPR_NUP160_M"/>
</dbReference>
<dbReference type="Proteomes" id="UP000813463">
    <property type="component" value="Chromosome 1"/>
</dbReference>
<organism evidence="8 9">
    <name type="scientific">Spinacia oleracea</name>
    <name type="common">Spinach</name>
    <dbReference type="NCBI Taxonomy" id="3562"/>
    <lineage>
        <taxon>Eukaryota</taxon>
        <taxon>Viridiplantae</taxon>
        <taxon>Streptophyta</taxon>
        <taxon>Embryophyta</taxon>
        <taxon>Tracheophyta</taxon>
        <taxon>Spermatophyta</taxon>
        <taxon>Magnoliopsida</taxon>
        <taxon>eudicotyledons</taxon>
        <taxon>Gunneridae</taxon>
        <taxon>Pentapetalae</taxon>
        <taxon>Caryophyllales</taxon>
        <taxon>Chenopodiaceae</taxon>
        <taxon>Chenopodioideae</taxon>
        <taxon>Anserineae</taxon>
        <taxon>Spinacia</taxon>
    </lineage>
</organism>
<dbReference type="Pfam" id="PF17238">
    <property type="entry name" value="NUP160_helical_2"/>
    <property type="match status" value="1"/>
</dbReference>
<evidence type="ECO:0000259" key="7">
    <source>
        <dbReference type="Pfam" id="PF23354"/>
    </source>
</evidence>
<dbReference type="Pfam" id="PF23354">
    <property type="entry name" value="TPR_NUP160_120_M"/>
    <property type="match status" value="1"/>
</dbReference>
<evidence type="ECO:0000259" key="4">
    <source>
        <dbReference type="Pfam" id="PF11715"/>
    </source>
</evidence>
<dbReference type="InterPro" id="IPR059141">
    <property type="entry name" value="Beta-prop_Nup120_160"/>
</dbReference>
<dbReference type="RefSeq" id="XP_021844063.2">
    <property type="nucleotide sequence ID" value="XM_021988371.2"/>
</dbReference>
<dbReference type="Pfam" id="PF11715">
    <property type="entry name" value="Beta-prop_Nup120_160"/>
    <property type="match status" value="1"/>
</dbReference>
<evidence type="ECO:0000313" key="8">
    <source>
        <dbReference type="Proteomes" id="UP000813463"/>
    </source>
</evidence>
<feature type="domain" description="NUP160 middle TPR" evidence="7">
    <location>
        <begin position="917"/>
        <end position="1163"/>
    </location>
</feature>
<reference evidence="8" key="1">
    <citation type="journal article" date="2021" name="Nat. Commun.">
        <title>Genomic analyses provide insights into spinach domestication and the genetic basis of agronomic traits.</title>
        <authorList>
            <person name="Cai X."/>
            <person name="Sun X."/>
            <person name="Xu C."/>
            <person name="Sun H."/>
            <person name="Wang X."/>
            <person name="Ge C."/>
            <person name="Zhang Z."/>
            <person name="Wang Q."/>
            <person name="Fei Z."/>
            <person name="Jiao C."/>
            <person name="Wang Q."/>
        </authorList>
    </citation>
    <scope>NUCLEOTIDE SEQUENCE [LARGE SCALE GENOMIC DNA]</scope>
    <source>
        <strain evidence="8">cv. Varoflay</strain>
    </source>
</reference>
<evidence type="ECO:0000313" key="9">
    <source>
        <dbReference type="RefSeq" id="XP_021844063.2"/>
    </source>
</evidence>
<keyword evidence="2" id="KW-0813">Transport</keyword>
<evidence type="ECO:0000256" key="3">
    <source>
        <dbReference type="ARBA" id="ARBA00023242"/>
    </source>
</evidence>
<accession>A0A9R0I7H6</accession>
<name>A0A9R0I7H6_SPIOL</name>
<feature type="domain" description="Nucleoporin Nup120/160 beta-propeller" evidence="4">
    <location>
        <begin position="58"/>
        <end position="521"/>
    </location>
</feature>
<reference evidence="9" key="2">
    <citation type="submission" date="2025-08" db="UniProtKB">
        <authorList>
            <consortium name="RefSeq"/>
        </authorList>
    </citation>
    <scope>IDENTIFICATION</scope>
    <source>
        <tissue evidence="9">Leaf</tissue>
    </source>
</reference>
<feature type="domain" description="NUP160 C-terminal TPR" evidence="6">
    <location>
        <begin position="1214"/>
        <end position="1467"/>
    </location>
</feature>
<dbReference type="GO" id="GO:0017056">
    <property type="term" value="F:structural constituent of nuclear pore"/>
    <property type="evidence" value="ECO:0000318"/>
    <property type="project" value="GO_Central"/>
</dbReference>
<dbReference type="GeneID" id="110783964"/>
<dbReference type="InterPro" id="IPR035192">
    <property type="entry name" value="NUP160_hel_plant"/>
</dbReference>
<evidence type="ECO:0000256" key="1">
    <source>
        <dbReference type="ARBA" id="ARBA00004123"/>
    </source>
</evidence>
<keyword evidence="3" id="KW-0539">Nucleus</keyword>
<dbReference type="InterPro" id="IPR056536">
    <property type="entry name" value="TPR_NUP160_C"/>
</dbReference>
<evidence type="ECO:0000256" key="2">
    <source>
        <dbReference type="ARBA" id="ARBA00022448"/>
    </source>
</evidence>
<evidence type="ECO:0000259" key="6">
    <source>
        <dbReference type="Pfam" id="PF23347"/>
    </source>
</evidence>
<keyword evidence="8" id="KW-1185">Reference proteome</keyword>
<comment type="subcellular location">
    <subcellularLocation>
        <location evidence="1">Nucleus</location>
    </subcellularLocation>
</comment>
<dbReference type="PANTHER" id="PTHR21286:SF0">
    <property type="entry name" value="NUCLEAR PORE COMPLEX PROTEIN NUP160"/>
    <property type="match status" value="1"/>
</dbReference>
<dbReference type="Pfam" id="PF23347">
    <property type="entry name" value="TPR_Nup160_C"/>
    <property type="match status" value="1"/>
</dbReference>
<dbReference type="SUPFAM" id="SSF50978">
    <property type="entry name" value="WD40 repeat-like"/>
    <property type="match status" value="1"/>
</dbReference>
<protein>
    <submittedName>
        <fullName evidence="9">Nuclear pore complex protein NUP160 isoform X1</fullName>
    </submittedName>
</protein>
<dbReference type="KEGG" id="soe:110783964"/>
<dbReference type="PANTHER" id="PTHR21286">
    <property type="entry name" value="NUCLEAR PORE COMPLEX PROTEIN NUP160"/>
    <property type="match status" value="1"/>
</dbReference>
<dbReference type="GO" id="GO:0005643">
    <property type="term" value="C:nuclear pore"/>
    <property type="evidence" value="ECO:0000318"/>
    <property type="project" value="GO_Central"/>
</dbReference>
<dbReference type="InterPro" id="IPR021717">
    <property type="entry name" value="Nucleoporin_Nup160"/>
</dbReference>
<proteinExistence type="predicted"/>
<dbReference type="InterPro" id="IPR036322">
    <property type="entry name" value="WD40_repeat_dom_sf"/>
</dbReference>
<sequence>MGRYSKVGMEVPFIGSDSIKWVEASVADTHASSSGSRPITPPTEDCASCSVIGTPPTYLIWRICRRLPHAIEILELNADKDIPRVGLRISFPEALSSFAYICKNEINSAYGNVYLLYVLSVSGIAYLLRLKNVSAYSASFIFSSNEILHFDTNISPDCLPITAVAATTGCFIIGRDDGSVTCFKLGVLDENAPGFMYELRDEAALSRLWGLMSRSRLAGSVRDLVVSDIHGRKIVFVLHSDGSLRVWDLLRHGKLFSQSLSSPGTAFSRLWVGPVDVDAHAIPLAIMYTQSMGVNMQGLGICNLNFSSGEKYILSLGSSMQYIPLTQGKVTDVKFSSNKIWVLTEDGLLEHDLLSLNVDTEKGHSYSLQEAFIAEQLFQSSEHSLDYLYQTTCSIFSSSKVQIIGFVSSIFLRRLLHPGVYSSSVLRLTLEDYDKRWTDNEFQALTIDELSREILLLIEHEAINGSSFSAFKCWKEFCLRYFDRWRKRNTPFNLLVDSTSGAVGLIRENAVSMFRSLEDIELFAYGAFEELEDFPKFGVDVSSSGLEREILFEVLRCSRLLGRRLGPVISPIVYESVVGVSVTSTEDIVPRLLNTVKCGYNASVAASNVSDLGADFIWKKELLEHKTLRKFTMDTLISIHGLCEKASGWVRVLNVIESYLNLLVPRKPTMSSDVSNVTLNANISIIVQATSQVAELMFESALNVLLFLSYILDISGQVHMLPDDMSRIQLELIPMVHEIIAEWLIIHFLATMPSESHSAEDFSSQLSSLKIDSDSGKGSWIAKLGSVDFTLAFILVLDAQGSSEGWSNQSLSCLPKPQNFINLVSHFSSWLVWGMSREAPLYIFGHSTEIALSLLRHGQYNAVQNLLMIVDAHLRNEKSSISIQNSDGQWCVLHHLRGCSLLAQAQSGLCRTSKEKKVSEAMRCFFRASSGEGAAQALQKLSDEAGLSHLGIPGCGSAAAWKLHYYQWVMQKFEQYNISDAACQFALAALEQVDEAVVPDGNASKVFFSDESATSIKGRLWANVFKFALDLDKYYDAYCALVSNPDDENRFICLRRFIIVLYERGATKILCDSHLPFIGLNDKAEQELAWKAACSDISARPNPYKLLYAFEMQQQNWRKAATYIYLYSAQLENESSLRSHQNTSLVLQERLNGISAAINCLHLVHPMYAWIDSQMCGSHLQSVSHPTKRARTMTEQSGGVDAQAQRQDSYIGIEKLEDEFVVISAEHLLSLANVQWMNTRSGNLPSDLVDLLVETNFYDMAFTVVLRFWKDSGLKRELEKVFSAMALKCCPNKASFPMAGSPGLLLTYSKDEMMMEEPFNLDFQSKKMKSSQWEALEKYLEKYKGFHGRLPVVVAETLLRADPQIELPLWLVNLFKGARRESRGMTGQESNPATLFRLYVDYGRYPEATELLVEYVEAYASVRPAGVIYRKRPFATWFPYTAIERLWCHLEESIRLGHMTDQCEKLKVLLHGALRSHLILLKTDSEDAISSVL</sequence>
<feature type="domain" description="NUP160 helical" evidence="5">
    <location>
        <begin position="539"/>
        <end position="732"/>
    </location>
</feature>
<evidence type="ECO:0000259" key="5">
    <source>
        <dbReference type="Pfam" id="PF17238"/>
    </source>
</evidence>